<feature type="compositionally biased region" description="Basic and acidic residues" evidence="1">
    <location>
        <begin position="1"/>
        <end position="12"/>
    </location>
</feature>
<evidence type="ECO:0000313" key="2">
    <source>
        <dbReference type="EMBL" id="KTB47044.1"/>
    </source>
</evidence>
<gene>
    <name evidence="2" type="ORF">WG66_367</name>
</gene>
<accession>A0A0W0GEP6</accession>
<dbReference type="Proteomes" id="UP000054988">
    <property type="component" value="Unassembled WGS sequence"/>
</dbReference>
<comment type="caution">
    <text evidence="2">The sequence shown here is derived from an EMBL/GenBank/DDBJ whole genome shotgun (WGS) entry which is preliminary data.</text>
</comment>
<evidence type="ECO:0000256" key="1">
    <source>
        <dbReference type="SAM" id="MobiDB-lite"/>
    </source>
</evidence>
<dbReference type="EMBL" id="LATX01000154">
    <property type="protein sequence ID" value="KTB47044.1"/>
    <property type="molecule type" value="Genomic_DNA"/>
</dbReference>
<proteinExistence type="predicted"/>
<evidence type="ECO:0000313" key="3">
    <source>
        <dbReference type="Proteomes" id="UP000054988"/>
    </source>
</evidence>
<name>A0A0W0GEP6_MONRR</name>
<feature type="region of interest" description="Disordered" evidence="1">
    <location>
        <begin position="1"/>
        <end position="33"/>
    </location>
</feature>
<organism evidence="2 3">
    <name type="scientific">Moniliophthora roreri</name>
    <name type="common">Frosty pod rot fungus</name>
    <name type="synonym">Monilia roreri</name>
    <dbReference type="NCBI Taxonomy" id="221103"/>
    <lineage>
        <taxon>Eukaryota</taxon>
        <taxon>Fungi</taxon>
        <taxon>Dikarya</taxon>
        <taxon>Basidiomycota</taxon>
        <taxon>Agaricomycotina</taxon>
        <taxon>Agaricomycetes</taxon>
        <taxon>Agaricomycetidae</taxon>
        <taxon>Agaricales</taxon>
        <taxon>Marasmiineae</taxon>
        <taxon>Marasmiaceae</taxon>
        <taxon>Moniliophthora</taxon>
    </lineage>
</organism>
<feature type="compositionally biased region" description="Polar residues" evidence="1">
    <location>
        <begin position="13"/>
        <end position="24"/>
    </location>
</feature>
<sequence length="138" mass="15609">MSFEQREVHDMETSISNNRMSSPGLSDYIYHDSDPEEPIDIDHMFLLQFPPGEEGVINSHAGAEYSFEKILDSLLAHNRHRADDQVQSQHVQKAVDAWEAQCPALVRAYLAFKAHGPPNNKTGSEEWPLSVMDFTDPV</sequence>
<protein>
    <submittedName>
        <fullName evidence="2">Uncharacterized protein</fullName>
    </submittedName>
</protein>
<reference evidence="2 3" key="1">
    <citation type="submission" date="2015-12" db="EMBL/GenBank/DDBJ databases">
        <title>Draft genome sequence of Moniliophthora roreri, the causal agent of frosty pod rot of cacao.</title>
        <authorList>
            <person name="Aime M.C."/>
            <person name="Diaz-Valderrama J.R."/>
            <person name="Kijpornyongpan T."/>
            <person name="Phillips-Mora W."/>
        </authorList>
    </citation>
    <scope>NUCLEOTIDE SEQUENCE [LARGE SCALE GENOMIC DNA]</scope>
    <source>
        <strain evidence="2 3">MCA 2952</strain>
    </source>
</reference>
<dbReference type="AlphaFoldDB" id="A0A0W0GEP6"/>